<sequence length="241" mass="26876">MLPTLTYLQFHALFVVPVVAGLALTATYRLGSRRDVLTGTAILAGLALIYTTPWDGALIRRGVWWYGDGAVLVRFWSIPLGEYLFFVLQTAMVGLWVARFRVDTERQLATPMRTRLVGLAAALVVVLSGLVLLRSDSGLYLGSLLVWSGPILAIQWAFGWQFLAKEWRTVGGATLVPAAYLCGIDSVAIRLGVWTLSKQYTTGYTIPLLDLPIEEAVFFFLTTLFVVQGVVLYIWLRDRWE</sequence>
<protein>
    <submittedName>
        <fullName evidence="10">Lycopene cyclase domain-containing protein</fullName>
    </submittedName>
</protein>
<evidence type="ECO:0000259" key="9">
    <source>
        <dbReference type="Pfam" id="PF18916"/>
    </source>
</evidence>
<evidence type="ECO:0000256" key="1">
    <source>
        <dbReference type="ARBA" id="ARBA00004141"/>
    </source>
</evidence>
<feature type="transmembrane region" description="Helical" evidence="8">
    <location>
        <begin position="114"/>
        <end position="133"/>
    </location>
</feature>
<feature type="transmembrane region" description="Helical" evidence="8">
    <location>
        <begin position="175"/>
        <end position="196"/>
    </location>
</feature>
<dbReference type="EMBL" id="RZIG01000002">
    <property type="protein sequence ID" value="RYJ10306.1"/>
    <property type="molecule type" value="Genomic_DNA"/>
</dbReference>
<evidence type="ECO:0000256" key="5">
    <source>
        <dbReference type="ARBA" id="ARBA00022989"/>
    </source>
</evidence>
<feature type="domain" description="Lycopene cyclase" evidence="9">
    <location>
        <begin position="15"/>
        <end position="96"/>
    </location>
</feature>
<dbReference type="GO" id="GO:0016020">
    <property type="term" value="C:membrane"/>
    <property type="evidence" value="ECO:0007669"/>
    <property type="project" value="UniProtKB-SubCell"/>
</dbReference>
<dbReference type="NCBIfam" id="TIGR03462">
    <property type="entry name" value="CarR_dom_SF"/>
    <property type="match status" value="2"/>
</dbReference>
<proteinExistence type="predicted"/>
<dbReference type="GO" id="GO:0045436">
    <property type="term" value="F:lycopene beta cyclase activity"/>
    <property type="evidence" value="ECO:0007669"/>
    <property type="project" value="UniProtKB-ARBA"/>
</dbReference>
<evidence type="ECO:0000256" key="3">
    <source>
        <dbReference type="ARBA" id="ARBA00022692"/>
    </source>
</evidence>
<name>A0A482T4H6_HALHI</name>
<feature type="transmembrane region" description="Helical" evidence="8">
    <location>
        <begin position="36"/>
        <end position="54"/>
    </location>
</feature>
<evidence type="ECO:0000313" key="10">
    <source>
        <dbReference type="EMBL" id="RYJ10306.1"/>
    </source>
</evidence>
<feature type="transmembrane region" description="Helical" evidence="8">
    <location>
        <begin position="83"/>
        <end position="102"/>
    </location>
</feature>
<evidence type="ECO:0000256" key="2">
    <source>
        <dbReference type="ARBA" id="ARBA00004829"/>
    </source>
</evidence>
<evidence type="ECO:0000256" key="8">
    <source>
        <dbReference type="SAM" id="Phobius"/>
    </source>
</evidence>
<reference evidence="10 11" key="1">
    <citation type="submission" date="2018-12" db="EMBL/GenBank/DDBJ databases">
        <title>Draft genome sequence of Haloarcula hispinica strain 18.1, an halophilic archaeon isolated from Chott El Jerid of Southern Tunisia.</title>
        <authorList>
            <person name="Najjari A."/>
            <person name="Ben Dhia O."/>
            <person name="Ferjani R."/>
            <person name="Mahjoubi M."/>
            <person name="Sghaier H."/>
            <person name="Elshahed M."/>
            <person name="Ouzari H.I."/>
            <person name="Cherid A."/>
            <person name="Youssef N."/>
        </authorList>
    </citation>
    <scope>NUCLEOTIDE SEQUENCE [LARGE SCALE GENOMIC DNA]</scope>
    <source>
        <strain evidence="10 11">18.1</strain>
    </source>
</reference>
<evidence type="ECO:0000256" key="4">
    <source>
        <dbReference type="ARBA" id="ARBA00022746"/>
    </source>
</evidence>
<keyword evidence="5 8" id="KW-1133">Transmembrane helix</keyword>
<comment type="subcellular location">
    <subcellularLocation>
        <location evidence="1">Membrane</location>
        <topology evidence="1">Multi-pass membrane protein</topology>
    </subcellularLocation>
</comment>
<feature type="transmembrane region" description="Helical" evidence="8">
    <location>
        <begin position="6"/>
        <end position="24"/>
    </location>
</feature>
<keyword evidence="4" id="KW-0125">Carotenoid biosynthesis</keyword>
<evidence type="ECO:0000256" key="7">
    <source>
        <dbReference type="ARBA" id="ARBA00023235"/>
    </source>
</evidence>
<feature type="domain" description="Lycopene cyclase" evidence="9">
    <location>
        <begin position="153"/>
        <end position="227"/>
    </location>
</feature>
<dbReference type="RefSeq" id="WP_129755572.1">
    <property type="nucleotide sequence ID" value="NZ_JAFKAA010000002.1"/>
</dbReference>
<dbReference type="AlphaFoldDB" id="A0A482T4H6"/>
<evidence type="ECO:0000313" key="11">
    <source>
        <dbReference type="Proteomes" id="UP000293535"/>
    </source>
</evidence>
<evidence type="ECO:0000256" key="6">
    <source>
        <dbReference type="ARBA" id="ARBA00023136"/>
    </source>
</evidence>
<comment type="caution">
    <text evidence="10">The sequence shown here is derived from an EMBL/GenBank/DDBJ whole genome shotgun (WGS) entry which is preliminary data.</text>
</comment>
<dbReference type="GO" id="GO:0016117">
    <property type="term" value="P:carotenoid biosynthetic process"/>
    <property type="evidence" value="ECO:0007669"/>
    <property type="project" value="UniProtKB-KW"/>
</dbReference>
<feature type="transmembrane region" description="Helical" evidence="8">
    <location>
        <begin position="216"/>
        <end position="236"/>
    </location>
</feature>
<keyword evidence="6 8" id="KW-0472">Membrane</keyword>
<accession>A0A482T4H6</accession>
<keyword evidence="7" id="KW-0413">Isomerase</keyword>
<dbReference type="GO" id="GO:0016872">
    <property type="term" value="F:intramolecular lyase activity"/>
    <property type="evidence" value="ECO:0007669"/>
    <property type="project" value="InterPro"/>
</dbReference>
<dbReference type="Proteomes" id="UP000293535">
    <property type="component" value="Unassembled WGS sequence"/>
</dbReference>
<feature type="transmembrane region" description="Helical" evidence="8">
    <location>
        <begin position="139"/>
        <end position="163"/>
    </location>
</feature>
<gene>
    <name evidence="10" type="ORF">ELS20_10090</name>
</gene>
<keyword evidence="3 8" id="KW-0812">Transmembrane</keyword>
<dbReference type="InterPro" id="IPR017825">
    <property type="entry name" value="Lycopene_cyclase_dom"/>
</dbReference>
<dbReference type="Pfam" id="PF18916">
    <property type="entry name" value="Lycopene_cyc"/>
    <property type="match status" value="2"/>
</dbReference>
<organism evidence="10 11">
    <name type="scientific">Haloarcula hispanica</name>
    <dbReference type="NCBI Taxonomy" id="51589"/>
    <lineage>
        <taxon>Archaea</taxon>
        <taxon>Methanobacteriati</taxon>
        <taxon>Methanobacteriota</taxon>
        <taxon>Stenosarchaea group</taxon>
        <taxon>Halobacteria</taxon>
        <taxon>Halobacteriales</taxon>
        <taxon>Haloarculaceae</taxon>
        <taxon>Haloarcula</taxon>
    </lineage>
</organism>
<comment type="pathway">
    <text evidence="2">Carotenoid biosynthesis.</text>
</comment>